<comment type="cofactor">
    <cofactor evidence="1">
        <name>Zn(2+)</name>
        <dbReference type="ChEBI" id="CHEBI:29105"/>
    </cofactor>
</comment>
<keyword evidence="8 15" id="KW-0479">Metal-binding</keyword>
<feature type="domain" description="Vacuolar membrane protease transmembrane" evidence="20">
    <location>
        <begin position="430"/>
        <end position="707"/>
    </location>
</feature>
<keyword evidence="12" id="KW-0482">Metalloprotease</keyword>
<protein>
    <recommendedName>
        <fullName evidence="15">Peptide hydrolase</fullName>
        <ecNumber evidence="15">3.4.-.-</ecNumber>
    </recommendedName>
</protein>
<evidence type="ECO:0000259" key="19">
    <source>
        <dbReference type="Pfam" id="PF22250"/>
    </source>
</evidence>
<evidence type="ECO:0000259" key="18">
    <source>
        <dbReference type="Pfam" id="PF04389"/>
    </source>
</evidence>
<keyword evidence="7 17" id="KW-0812">Transmembrane</keyword>
<dbReference type="AlphaFoldDB" id="A0A165QHQ4"/>
<dbReference type="EC" id="3.4.-.-" evidence="15"/>
<evidence type="ECO:0000256" key="2">
    <source>
        <dbReference type="ARBA" id="ARBA00003273"/>
    </source>
</evidence>
<evidence type="ECO:0000256" key="13">
    <source>
        <dbReference type="ARBA" id="ARBA00023136"/>
    </source>
</evidence>
<evidence type="ECO:0000256" key="9">
    <source>
        <dbReference type="ARBA" id="ARBA00022801"/>
    </source>
</evidence>
<evidence type="ECO:0000256" key="6">
    <source>
        <dbReference type="ARBA" id="ARBA00022670"/>
    </source>
</evidence>
<dbReference type="InterPro" id="IPR045175">
    <property type="entry name" value="M28_fam"/>
</dbReference>
<keyword evidence="11 17" id="KW-1133">Transmembrane helix</keyword>
<evidence type="ECO:0000256" key="1">
    <source>
        <dbReference type="ARBA" id="ARBA00001947"/>
    </source>
</evidence>
<dbReference type="GO" id="GO:0008235">
    <property type="term" value="F:metalloexopeptidase activity"/>
    <property type="evidence" value="ECO:0007669"/>
    <property type="project" value="InterPro"/>
</dbReference>
<keyword evidence="14" id="KW-0325">Glycoprotein</keyword>
<accession>A0A165QHQ4</accession>
<dbReference type="PANTHER" id="PTHR12147">
    <property type="entry name" value="METALLOPEPTIDASE M28 FAMILY MEMBER"/>
    <property type="match status" value="1"/>
</dbReference>
<dbReference type="GO" id="GO:0006508">
    <property type="term" value="P:proteolysis"/>
    <property type="evidence" value="ECO:0007669"/>
    <property type="project" value="UniProtKB-KW"/>
</dbReference>
<evidence type="ECO:0000256" key="10">
    <source>
        <dbReference type="ARBA" id="ARBA00022833"/>
    </source>
</evidence>
<feature type="transmembrane region" description="Helical" evidence="17">
    <location>
        <begin position="462"/>
        <end position="485"/>
    </location>
</feature>
<evidence type="ECO:0000256" key="3">
    <source>
        <dbReference type="ARBA" id="ARBA00004128"/>
    </source>
</evidence>
<feature type="region of interest" description="Disordered" evidence="16">
    <location>
        <begin position="319"/>
        <end position="362"/>
    </location>
</feature>
<dbReference type="Proteomes" id="UP000076761">
    <property type="component" value="Unassembled WGS sequence"/>
</dbReference>
<evidence type="ECO:0000256" key="4">
    <source>
        <dbReference type="ARBA" id="ARBA00010918"/>
    </source>
</evidence>
<evidence type="ECO:0000256" key="7">
    <source>
        <dbReference type="ARBA" id="ARBA00022692"/>
    </source>
</evidence>
<feature type="transmembrane region" description="Helical" evidence="17">
    <location>
        <begin position="386"/>
        <end position="405"/>
    </location>
</feature>
<comment type="similarity">
    <text evidence="4 15">Belongs to the peptidase M28 family.</text>
</comment>
<organism evidence="21 22">
    <name type="scientific">Neolentinus lepideus HHB14362 ss-1</name>
    <dbReference type="NCBI Taxonomy" id="1314782"/>
    <lineage>
        <taxon>Eukaryota</taxon>
        <taxon>Fungi</taxon>
        <taxon>Dikarya</taxon>
        <taxon>Basidiomycota</taxon>
        <taxon>Agaricomycotina</taxon>
        <taxon>Agaricomycetes</taxon>
        <taxon>Gloeophyllales</taxon>
        <taxon>Gloeophyllaceae</taxon>
        <taxon>Neolentinus</taxon>
    </lineage>
</organism>
<evidence type="ECO:0000256" key="16">
    <source>
        <dbReference type="SAM" id="MobiDB-lite"/>
    </source>
</evidence>
<dbReference type="PANTHER" id="PTHR12147:SF58">
    <property type="entry name" value="VACUOLAR MEMBRANE PROTEASE"/>
    <property type="match status" value="1"/>
</dbReference>
<keyword evidence="5" id="KW-0926">Vacuole</keyword>
<dbReference type="InterPro" id="IPR053976">
    <property type="entry name" value="PFF1_TM"/>
</dbReference>
<evidence type="ECO:0000256" key="5">
    <source>
        <dbReference type="ARBA" id="ARBA00022554"/>
    </source>
</evidence>
<feature type="transmembrane region" description="Helical" evidence="17">
    <location>
        <begin position="649"/>
        <end position="670"/>
    </location>
</feature>
<comment type="subcellular location">
    <subcellularLocation>
        <location evidence="3">Vacuole membrane</location>
        <topology evidence="3">Multi-pass membrane protein</topology>
    </subcellularLocation>
</comment>
<reference evidence="21 22" key="1">
    <citation type="journal article" date="2016" name="Mol. Biol. Evol.">
        <title>Comparative Genomics of Early-Diverging Mushroom-Forming Fungi Provides Insights into the Origins of Lignocellulose Decay Capabilities.</title>
        <authorList>
            <person name="Nagy L.G."/>
            <person name="Riley R."/>
            <person name="Tritt A."/>
            <person name="Adam C."/>
            <person name="Daum C."/>
            <person name="Floudas D."/>
            <person name="Sun H."/>
            <person name="Yadav J.S."/>
            <person name="Pangilinan J."/>
            <person name="Larsson K.H."/>
            <person name="Matsuura K."/>
            <person name="Barry K."/>
            <person name="Labutti K."/>
            <person name="Kuo R."/>
            <person name="Ohm R.A."/>
            <person name="Bhattacharya S.S."/>
            <person name="Shirouzu T."/>
            <person name="Yoshinaga Y."/>
            <person name="Martin F.M."/>
            <person name="Grigoriev I.V."/>
            <person name="Hibbett D.S."/>
        </authorList>
    </citation>
    <scope>NUCLEOTIDE SEQUENCE [LARGE SCALE GENOMIC DNA]</scope>
    <source>
        <strain evidence="21 22">HHB14362 ss-1</strain>
    </source>
</reference>
<feature type="transmembrane region" description="Helical" evidence="17">
    <location>
        <begin position="682"/>
        <end position="703"/>
    </location>
</feature>
<feature type="compositionally biased region" description="Basic and acidic residues" evidence="16">
    <location>
        <begin position="579"/>
        <end position="597"/>
    </location>
</feature>
<evidence type="ECO:0000313" key="21">
    <source>
        <dbReference type="EMBL" id="KZT22447.1"/>
    </source>
</evidence>
<evidence type="ECO:0000256" key="15">
    <source>
        <dbReference type="RuleBase" id="RU361240"/>
    </source>
</evidence>
<sequence>MAIKDYALAFRTVPTTVLAVLIYAVLFLAVSITDDVPSIPNNLHGLNLTLADVDLHLITLRPHPYLSHFNDAVRSYLLARVRAAAAKHPGYVHVADDTAAAAWATKASPHAVYFQSTNILVKIDGTDPSYVDKDAVLFSAHYDSVSTAGGVTDDGIGVVALLAMVDFLAGNRPRKTAVFNINNGEEDGLHGAHAFLEHPYANITTAFLNLEGAGAGGRPILFRTTSLPHLPLPHPHANALAADAYSLALLRSSTDFSVYQAAGLEGGDLAFYKGRSRYHTRWDAVPTTEGGRRALWAMMEAVRGAGLALLNDGVGARVGKSGRGGRAVGKSGGGDRAVGKSKGGDRAVGKSGGGDRAASKSGGGDRPVYFDLLGSRLVLFTLRAEVVADVALLVVGPVVLGALMYRKRGVLGLMHYKRRGAGVRGWGWGRFPFALLVSFIAQVGLVAGYVGVNPFIIHSCPLTVLASTTALVYLCLSLLLSSHFTRLPFPRPLSLFRHVPPATQKLAVTLEVYVLTWIFLLVAAVGSRWVAATYWVTALNGAALVGCVVGLVGFVGKGEGKEGVGGGLGEDREGEEGLGEDREGHAGLGEDREGHAGLGEGRERRYVNGIRYEVGGEEEEDEVPTEITPLLGRADEDHKEEIGWWAAQLLLTAPLPVVLLLQIAFLVVHALGQGLVDGGEAWIVYAATASLSLLTLLPLAPFMHKMHKSITVIAAAVFVATTLYAWTAFPFTRAAPFKVFFQQGIELGGGGHGAVATTSLTGAPYYLQKVIAELPSAYGKHVSCSASGDLTQCKWDTSDLMPVPSANSEGFLVFNATRLNESSAEMRVRGVNTRGCRLYFDNKPVRYVHVWEGGEKRTEMQRGYEVSERGLVDVRLWSREWEEEFRVEVGWDEDGGGGLEGRVACEWAEYASGTAGTGVADGGASMPALEEALAFLPDWAVLTNANDGLVEAWERFAV</sequence>
<keyword evidence="9 15" id="KW-0378">Hydrolase</keyword>
<feature type="transmembrane region" description="Helical" evidence="17">
    <location>
        <begin position="12"/>
        <end position="32"/>
    </location>
</feature>
<dbReference type="InterPro" id="IPR053975">
    <property type="entry name" value="PFF1_C"/>
</dbReference>
<evidence type="ECO:0000256" key="14">
    <source>
        <dbReference type="ARBA" id="ARBA00023180"/>
    </source>
</evidence>
<feature type="transmembrane region" description="Helical" evidence="17">
    <location>
        <begin position="532"/>
        <end position="555"/>
    </location>
</feature>
<feature type="compositionally biased region" description="Gly residues" evidence="16">
    <location>
        <begin position="350"/>
        <end position="362"/>
    </location>
</feature>
<dbReference type="Gene3D" id="3.40.630.10">
    <property type="entry name" value="Zn peptidases"/>
    <property type="match status" value="1"/>
</dbReference>
<dbReference type="InParanoid" id="A0A165QHQ4"/>
<dbReference type="InterPro" id="IPR007484">
    <property type="entry name" value="Peptidase_M28"/>
</dbReference>
<proteinExistence type="inferred from homology"/>
<feature type="domain" description="Peptidase M28" evidence="18">
    <location>
        <begin position="118"/>
        <end position="289"/>
    </location>
</feature>
<feature type="transmembrane region" description="Helical" evidence="17">
    <location>
        <begin position="506"/>
        <end position="526"/>
    </location>
</feature>
<keyword evidence="6 15" id="KW-0645">Protease</keyword>
<evidence type="ECO:0000313" key="22">
    <source>
        <dbReference type="Proteomes" id="UP000076761"/>
    </source>
</evidence>
<feature type="transmembrane region" description="Helical" evidence="17">
    <location>
        <begin position="710"/>
        <end position="729"/>
    </location>
</feature>
<feature type="transmembrane region" description="Helical" evidence="17">
    <location>
        <begin position="426"/>
        <end position="450"/>
    </location>
</feature>
<dbReference type="Pfam" id="PF22251">
    <property type="entry name" value="PFF1_TM"/>
    <property type="match status" value="1"/>
</dbReference>
<gene>
    <name evidence="21" type="ORF">NEOLEDRAFT_1180857</name>
</gene>
<evidence type="ECO:0000256" key="11">
    <source>
        <dbReference type="ARBA" id="ARBA00022989"/>
    </source>
</evidence>
<name>A0A165QHQ4_9AGAM</name>
<dbReference type="STRING" id="1314782.A0A165QHQ4"/>
<feature type="compositionally biased region" description="Gly residues" evidence="16">
    <location>
        <begin position="321"/>
        <end position="336"/>
    </location>
</feature>
<keyword evidence="10 15" id="KW-0862">Zinc</keyword>
<dbReference type="EMBL" id="KV425595">
    <property type="protein sequence ID" value="KZT22447.1"/>
    <property type="molecule type" value="Genomic_DNA"/>
</dbReference>
<comment type="function">
    <text evidence="2">May be involved in vacuolar sorting and osmoregulation.</text>
</comment>
<keyword evidence="22" id="KW-1185">Reference proteome</keyword>
<dbReference type="Pfam" id="PF04389">
    <property type="entry name" value="Peptidase_M28"/>
    <property type="match status" value="1"/>
</dbReference>
<dbReference type="Pfam" id="PF22250">
    <property type="entry name" value="PFF1_C"/>
    <property type="match status" value="1"/>
</dbReference>
<feature type="domain" description="Vacuolar membrane protease C-terminal" evidence="19">
    <location>
        <begin position="738"/>
        <end position="951"/>
    </location>
</feature>
<evidence type="ECO:0000256" key="17">
    <source>
        <dbReference type="SAM" id="Phobius"/>
    </source>
</evidence>
<dbReference type="GO" id="GO:0046872">
    <property type="term" value="F:metal ion binding"/>
    <property type="evidence" value="ECO:0007669"/>
    <property type="project" value="UniProtKB-KW"/>
</dbReference>
<evidence type="ECO:0000256" key="8">
    <source>
        <dbReference type="ARBA" id="ARBA00022723"/>
    </source>
</evidence>
<dbReference type="SUPFAM" id="SSF53187">
    <property type="entry name" value="Zn-dependent exopeptidases"/>
    <property type="match status" value="1"/>
</dbReference>
<dbReference type="GO" id="GO:0005774">
    <property type="term" value="C:vacuolar membrane"/>
    <property type="evidence" value="ECO:0007669"/>
    <property type="project" value="UniProtKB-SubCell"/>
</dbReference>
<dbReference type="OrthoDB" id="76293at2759"/>
<evidence type="ECO:0000259" key="20">
    <source>
        <dbReference type="Pfam" id="PF22251"/>
    </source>
</evidence>
<evidence type="ECO:0000256" key="12">
    <source>
        <dbReference type="ARBA" id="ARBA00023049"/>
    </source>
</evidence>
<keyword evidence="13 17" id="KW-0472">Membrane</keyword>
<feature type="region of interest" description="Disordered" evidence="16">
    <location>
        <begin position="562"/>
        <end position="597"/>
    </location>
</feature>